<dbReference type="AlphaFoldDB" id="A0A926S0S8"/>
<sequence>MAEEKGTTREAIVLCWLMRHPARIQPVIGTTNLDRIKNSHDAIRQSELMTREEWYSLYVTARGNELP</sequence>
<evidence type="ECO:0000313" key="1">
    <source>
        <dbReference type="EMBL" id="MBD1383612.1"/>
    </source>
</evidence>
<protein>
    <recommendedName>
        <fullName evidence="3">NADP-dependent oxidoreductase domain-containing protein</fullName>
    </recommendedName>
</protein>
<reference evidence="1" key="1">
    <citation type="submission" date="2020-09" db="EMBL/GenBank/DDBJ databases">
        <title>A novel bacterium of genus Bacillus, isolated from South China Sea.</title>
        <authorList>
            <person name="Huang H."/>
            <person name="Mo K."/>
            <person name="Hu Y."/>
        </authorList>
    </citation>
    <scope>NUCLEOTIDE SEQUENCE</scope>
    <source>
        <strain evidence="1">IB182487</strain>
    </source>
</reference>
<gene>
    <name evidence="1" type="ORF">IC621_26060</name>
</gene>
<comment type="caution">
    <text evidence="1">The sequence shown here is derived from an EMBL/GenBank/DDBJ whole genome shotgun (WGS) entry which is preliminary data.</text>
</comment>
<dbReference type="EMBL" id="JACXAI010000072">
    <property type="protein sequence ID" value="MBD1383612.1"/>
    <property type="molecule type" value="Genomic_DNA"/>
</dbReference>
<dbReference type="InterPro" id="IPR036812">
    <property type="entry name" value="NAD(P)_OxRdtase_dom_sf"/>
</dbReference>
<evidence type="ECO:0008006" key="3">
    <source>
        <dbReference type="Google" id="ProtNLM"/>
    </source>
</evidence>
<dbReference type="Gene3D" id="3.20.20.100">
    <property type="entry name" value="NADP-dependent oxidoreductase domain"/>
    <property type="match status" value="1"/>
</dbReference>
<organism evidence="1 2">
    <name type="scientific">Metabacillus arenae</name>
    <dbReference type="NCBI Taxonomy" id="2771434"/>
    <lineage>
        <taxon>Bacteria</taxon>
        <taxon>Bacillati</taxon>
        <taxon>Bacillota</taxon>
        <taxon>Bacilli</taxon>
        <taxon>Bacillales</taxon>
        <taxon>Bacillaceae</taxon>
        <taxon>Metabacillus</taxon>
    </lineage>
</organism>
<dbReference type="Proteomes" id="UP000626844">
    <property type="component" value="Unassembled WGS sequence"/>
</dbReference>
<evidence type="ECO:0000313" key="2">
    <source>
        <dbReference type="Proteomes" id="UP000626844"/>
    </source>
</evidence>
<proteinExistence type="predicted"/>
<accession>A0A926S0S8</accession>
<keyword evidence="2" id="KW-1185">Reference proteome</keyword>
<name>A0A926S0S8_9BACI</name>
<dbReference type="SUPFAM" id="SSF51430">
    <property type="entry name" value="NAD(P)-linked oxidoreductase"/>
    <property type="match status" value="1"/>
</dbReference>